<evidence type="ECO:0008006" key="9">
    <source>
        <dbReference type="Google" id="ProtNLM"/>
    </source>
</evidence>
<dbReference type="CDD" id="cd10336">
    <property type="entry name" value="SLC6sbd_Tyt1-Like"/>
    <property type="match status" value="1"/>
</dbReference>
<feature type="transmembrane region" description="Helical" evidence="6">
    <location>
        <begin position="262"/>
        <end position="281"/>
    </location>
</feature>
<evidence type="ECO:0000256" key="3">
    <source>
        <dbReference type="ARBA" id="ARBA00022692"/>
    </source>
</evidence>
<dbReference type="GO" id="GO:0016020">
    <property type="term" value="C:membrane"/>
    <property type="evidence" value="ECO:0007669"/>
    <property type="project" value="UniProtKB-SubCell"/>
</dbReference>
<feature type="transmembrane region" description="Helical" evidence="6">
    <location>
        <begin position="177"/>
        <end position="197"/>
    </location>
</feature>
<evidence type="ECO:0000256" key="2">
    <source>
        <dbReference type="ARBA" id="ARBA00022448"/>
    </source>
</evidence>
<feature type="transmembrane region" description="Helical" evidence="6">
    <location>
        <begin position="418"/>
        <end position="437"/>
    </location>
</feature>
<evidence type="ECO:0000256" key="6">
    <source>
        <dbReference type="SAM" id="Phobius"/>
    </source>
</evidence>
<gene>
    <name evidence="7" type="ORF">FSCG_01505</name>
</gene>
<organism evidence="7 8">
    <name type="scientific">Fusobacterium vincentii 4_1_13</name>
    <dbReference type="NCBI Taxonomy" id="469606"/>
    <lineage>
        <taxon>Bacteria</taxon>
        <taxon>Fusobacteriati</taxon>
        <taxon>Fusobacteriota</taxon>
        <taxon>Fusobacteriia</taxon>
        <taxon>Fusobacteriales</taxon>
        <taxon>Fusobacteriaceae</taxon>
        <taxon>Fusobacterium</taxon>
    </lineage>
</organism>
<dbReference type="SUPFAM" id="SSF161070">
    <property type="entry name" value="SNF-like"/>
    <property type="match status" value="1"/>
</dbReference>
<dbReference type="eggNOG" id="COG0733">
    <property type="taxonomic scope" value="Bacteria"/>
</dbReference>
<dbReference type="NCBIfam" id="NF037979">
    <property type="entry name" value="Na_transp"/>
    <property type="match status" value="1"/>
</dbReference>
<keyword evidence="5 6" id="KW-0472">Membrane</keyword>
<dbReference type="PROSITE" id="PS50267">
    <property type="entry name" value="NA_NEUROTRAN_SYMP_3"/>
    <property type="match status" value="1"/>
</dbReference>
<dbReference type="Proteomes" id="UP000004925">
    <property type="component" value="Unassembled WGS sequence"/>
</dbReference>
<dbReference type="PANTHER" id="PTHR42948:SF1">
    <property type="entry name" value="TRANSPORTER"/>
    <property type="match status" value="1"/>
</dbReference>
<feature type="transmembrane region" description="Helical" evidence="6">
    <location>
        <begin position="38"/>
        <end position="59"/>
    </location>
</feature>
<proteinExistence type="predicted"/>
<dbReference type="HOGENOM" id="CLU_006855_3_0_0"/>
<evidence type="ECO:0000256" key="4">
    <source>
        <dbReference type="ARBA" id="ARBA00022989"/>
    </source>
</evidence>
<feature type="transmembrane region" description="Helical" evidence="6">
    <location>
        <begin position="370"/>
        <end position="391"/>
    </location>
</feature>
<feature type="transmembrane region" description="Helical" evidence="6">
    <location>
        <begin position="342"/>
        <end position="358"/>
    </location>
</feature>
<feature type="transmembrane region" description="Helical" evidence="6">
    <location>
        <begin position="146"/>
        <end position="165"/>
    </location>
</feature>
<keyword evidence="2" id="KW-0813">Transport</keyword>
<dbReference type="GeneID" id="79799377"/>
<dbReference type="InterPro" id="IPR037272">
    <property type="entry name" value="SNS_sf"/>
</dbReference>
<dbReference type="AlphaFoldDB" id="A0A0M1VWL5"/>
<keyword evidence="3 6" id="KW-0812">Transmembrane</keyword>
<evidence type="ECO:0000256" key="5">
    <source>
        <dbReference type="ARBA" id="ARBA00023136"/>
    </source>
</evidence>
<keyword evidence="4 6" id="KW-1133">Transmembrane helix</keyword>
<evidence type="ECO:0000313" key="7">
    <source>
        <dbReference type="EMBL" id="EEO40792.1"/>
    </source>
</evidence>
<dbReference type="PANTHER" id="PTHR42948">
    <property type="entry name" value="TRANSPORTER"/>
    <property type="match status" value="1"/>
</dbReference>
<dbReference type="RefSeq" id="WP_005911916.1">
    <property type="nucleotide sequence ID" value="NZ_KQ235733.1"/>
</dbReference>
<dbReference type="InterPro" id="IPR000175">
    <property type="entry name" value="Na/ntran_symport"/>
</dbReference>
<dbReference type="PRINTS" id="PR00176">
    <property type="entry name" value="NANEUSMPORT"/>
</dbReference>
<sequence length="438" mass="48144">MDNSERKFQSKIGFILTCVGSAVGMANIWAFPYRVGKYGGAVFLLIYFMFIALFSYVGLSAEYLIGRRAETGTLGSYEYAWKDVGKGKLGYGLAYIPLLGSMSIAIGYAIIAAWVLRTFGAAVTGKILEVDTAQFFGEAVTGNFVIMPWHIAVIVLTLLTLFAGAKSIEKTNKIMMPAFFILFFILAVRVAFLPGAIEGYKYLFVPDWSYLSNVETWINAMGQAFFSLSITGSGMIVCGAYLDKKEDIINGALQTGIFDTIAAMIAAFVVIPASFAFGYPASAGPSLMFMTIPEVFKQMPFGQLLAILFFVSVVFAAVSSLQNMFEVVGESIQTRFKMTRKAVIVLLGIIALVIGIFIEPENKVGPWMDVVTIYIIPFGAVLGAISWYWILKKESYMEELNQGSKVTRSEMYHNVGKYVYVPLVLVVFVLGVMYHGIG</sequence>
<evidence type="ECO:0000313" key="8">
    <source>
        <dbReference type="Proteomes" id="UP000004925"/>
    </source>
</evidence>
<feature type="transmembrane region" description="Helical" evidence="6">
    <location>
        <begin position="12"/>
        <end position="32"/>
    </location>
</feature>
<feature type="transmembrane region" description="Helical" evidence="6">
    <location>
        <begin position="301"/>
        <end position="321"/>
    </location>
</feature>
<accession>A0A0M1VWL5</accession>
<dbReference type="InterPro" id="IPR047218">
    <property type="entry name" value="YocR/YhdH-like"/>
</dbReference>
<reference evidence="7 8" key="1">
    <citation type="submission" date="2011-10" db="EMBL/GenBank/DDBJ databases">
        <title>The Genome Sequence of Fusobacterium sp. 4_1_13.</title>
        <authorList>
            <consortium name="The Broad Institute Genome Sequencing Platform"/>
            <person name="Earl A."/>
            <person name="Ward D."/>
            <person name="Feldgarden M."/>
            <person name="Gevers D."/>
            <person name="Strauss J."/>
            <person name="Ambrose C."/>
            <person name="Allen-Vercoe E."/>
            <person name="Young S.K."/>
            <person name="Zeng Q."/>
            <person name="Gargeya S."/>
            <person name="Fitzgerald M."/>
            <person name="Haas B."/>
            <person name="Abouelleil A."/>
            <person name="Alvarado L."/>
            <person name="Arachchi H.M."/>
            <person name="Berlin A."/>
            <person name="Brown A."/>
            <person name="Chapman S.B."/>
            <person name="Chen Z."/>
            <person name="Dunbar C."/>
            <person name="Freedman E."/>
            <person name="Gearin G."/>
            <person name="Goldberg J."/>
            <person name="Griggs A."/>
            <person name="Gujja S."/>
            <person name="Heiman D."/>
            <person name="Howarth C."/>
            <person name="Larson L."/>
            <person name="Lui A."/>
            <person name="MacDonald P.J."/>
            <person name="Montmayeur A."/>
            <person name="Murphy C."/>
            <person name="Neiman D."/>
            <person name="Pearson M."/>
            <person name="Priest M."/>
            <person name="Roberts A."/>
            <person name="Saif S."/>
            <person name="Shea T."/>
            <person name="Shenoy N."/>
            <person name="Sisk P."/>
            <person name="Stolte C."/>
            <person name="Sykes S."/>
            <person name="Wortman J."/>
            <person name="Nusbaum C."/>
            <person name="Birren B."/>
        </authorList>
    </citation>
    <scope>NUCLEOTIDE SEQUENCE [LARGE SCALE GENOMIC DNA]</scope>
    <source>
        <strain evidence="7 8">4_1_13</strain>
    </source>
</reference>
<evidence type="ECO:0000256" key="1">
    <source>
        <dbReference type="ARBA" id="ARBA00004141"/>
    </source>
</evidence>
<feature type="transmembrane region" description="Helical" evidence="6">
    <location>
        <begin position="92"/>
        <end position="116"/>
    </location>
</feature>
<dbReference type="Pfam" id="PF00209">
    <property type="entry name" value="SNF"/>
    <property type="match status" value="2"/>
</dbReference>
<dbReference type="EMBL" id="ACDE02000003">
    <property type="protein sequence ID" value="EEO40792.1"/>
    <property type="molecule type" value="Genomic_DNA"/>
</dbReference>
<name>A0A0M1VWL5_FUSVC</name>
<protein>
    <recommendedName>
        <fullName evidence="9">Sodium-dependent transporter</fullName>
    </recommendedName>
</protein>
<feature type="transmembrane region" description="Helical" evidence="6">
    <location>
        <begin position="217"/>
        <end position="242"/>
    </location>
</feature>
<comment type="caution">
    <text evidence="7">The sequence shown here is derived from an EMBL/GenBank/DDBJ whole genome shotgun (WGS) entry which is preliminary data.</text>
</comment>
<comment type="subcellular location">
    <subcellularLocation>
        <location evidence="1">Membrane</location>
        <topology evidence="1">Multi-pass membrane protein</topology>
    </subcellularLocation>
</comment>